<dbReference type="GO" id="GO:0006631">
    <property type="term" value="P:fatty acid metabolic process"/>
    <property type="evidence" value="ECO:0007669"/>
    <property type="project" value="TreeGrafter"/>
</dbReference>
<evidence type="ECO:0000256" key="1">
    <source>
        <dbReference type="ARBA" id="ARBA00006432"/>
    </source>
</evidence>
<evidence type="ECO:0000259" key="3">
    <source>
        <dbReference type="Pfam" id="PF13193"/>
    </source>
</evidence>
<sequence>MSALVRKYFSLNNLGRSKFASVCIYKCATLSTISQESPDATISGVVPIFRRATQFGNRVAFQERVAFLCPNNASYLIAQWACWISGQIAVPMNDKHPLPLMEHYVTNSEAKLVVTTRHYAKMIAKLCLKIGSKMLIMDDILQISSRRTDGEDIAALDSYGIGLEPEFYETSEALIIYTSGTTGLPKVNNNTRRERERDILSVKALIIITNGHNNLAEINNGAQPQDSKKDALLACTDHVHVDSPLFWVRRFGRQSLNHGAVLSHRAIQTQVSSLVQAWGWTRHDGVLHVLPLHHIHGIVNVLTCPLAVGATLYYMNGHCMHTSIYSNPMASLVLTDSSQLTADGFEKLPDQIMCVMLPKFDARQVWRHLLSNARVNIFMAVPTIYMKLIEEYENNLKDREEEVRDICSSKIRLMVSGSAALPAPLSKRWADITGHTLLERYGMTETGMVLSNKLEGERRLGYVGLPLPGVEVQISGPDYEPLVTGDNSGSVVVSTDHANGELLVRGPTLFSGYYNKPEATSKEFTQDGWFKTGDTARYEDGMYQILGRTSVDIIKTGGYKVSALEIETQLLTHPSISECAVVGLKDDTWGQKVAAVAVLKPGCEVSLSELRQWSKERLASYASPSVLKVIDTLPKNAMGKVNKKELIKELFPDAAQ</sequence>
<dbReference type="Gene3D" id="3.30.300.30">
    <property type="match status" value="1"/>
</dbReference>
<dbReference type="AlphaFoldDB" id="A0A7R9I1H8"/>
<feature type="domain" description="AMP-binding enzyme C-terminal" evidence="3">
    <location>
        <begin position="565"/>
        <end position="640"/>
    </location>
</feature>
<evidence type="ECO:0000259" key="2">
    <source>
        <dbReference type="Pfam" id="PF00501"/>
    </source>
</evidence>
<organism evidence="4">
    <name type="scientific">Timema bartmani</name>
    <dbReference type="NCBI Taxonomy" id="61472"/>
    <lineage>
        <taxon>Eukaryota</taxon>
        <taxon>Metazoa</taxon>
        <taxon>Ecdysozoa</taxon>
        <taxon>Arthropoda</taxon>
        <taxon>Hexapoda</taxon>
        <taxon>Insecta</taxon>
        <taxon>Pterygota</taxon>
        <taxon>Neoptera</taxon>
        <taxon>Polyneoptera</taxon>
        <taxon>Phasmatodea</taxon>
        <taxon>Timematodea</taxon>
        <taxon>Timematoidea</taxon>
        <taxon>Timematidae</taxon>
        <taxon>Timema</taxon>
    </lineage>
</organism>
<dbReference type="SUPFAM" id="SSF56801">
    <property type="entry name" value="Acetyl-CoA synthetase-like"/>
    <property type="match status" value="3"/>
</dbReference>
<reference evidence="4" key="1">
    <citation type="submission" date="2020-11" db="EMBL/GenBank/DDBJ databases">
        <authorList>
            <person name="Tran Van P."/>
        </authorList>
    </citation>
    <scope>NUCLEOTIDE SEQUENCE</scope>
</reference>
<dbReference type="PANTHER" id="PTHR43201">
    <property type="entry name" value="ACYL-COA SYNTHETASE"/>
    <property type="match status" value="1"/>
</dbReference>
<dbReference type="InterPro" id="IPR000873">
    <property type="entry name" value="AMP-dep_synth/lig_dom"/>
</dbReference>
<proteinExistence type="inferred from homology"/>
<dbReference type="Pfam" id="PF13193">
    <property type="entry name" value="AMP-binding_C"/>
    <property type="match status" value="1"/>
</dbReference>
<feature type="domain" description="AMP-dependent synthetase/ligase" evidence="2">
    <location>
        <begin position="354"/>
        <end position="514"/>
    </location>
</feature>
<feature type="domain" description="AMP-dependent synthetase/ligase" evidence="2">
    <location>
        <begin position="62"/>
        <end position="187"/>
    </location>
</feature>
<dbReference type="InterPro" id="IPR042099">
    <property type="entry name" value="ANL_N_sf"/>
</dbReference>
<dbReference type="InterPro" id="IPR045851">
    <property type="entry name" value="AMP-bd_C_sf"/>
</dbReference>
<name>A0A7R9I1H8_9NEOP</name>
<dbReference type="InterPro" id="IPR020845">
    <property type="entry name" value="AMP-binding_CS"/>
</dbReference>
<dbReference type="Gene3D" id="3.40.50.980">
    <property type="match status" value="2"/>
</dbReference>
<dbReference type="InterPro" id="IPR025110">
    <property type="entry name" value="AMP-bd_C"/>
</dbReference>
<protein>
    <submittedName>
        <fullName evidence="4">Uncharacterized protein</fullName>
    </submittedName>
</protein>
<dbReference type="PROSITE" id="PS00455">
    <property type="entry name" value="AMP_BINDING"/>
    <property type="match status" value="1"/>
</dbReference>
<dbReference type="Pfam" id="PF00501">
    <property type="entry name" value="AMP-binding"/>
    <property type="match status" value="2"/>
</dbReference>
<gene>
    <name evidence="4" type="ORF">TBIB3V08_LOCUS4490</name>
</gene>
<evidence type="ECO:0000313" key="4">
    <source>
        <dbReference type="EMBL" id="CAD7442047.1"/>
    </source>
</evidence>
<dbReference type="GO" id="GO:0031956">
    <property type="term" value="F:medium-chain fatty acid-CoA ligase activity"/>
    <property type="evidence" value="ECO:0007669"/>
    <property type="project" value="TreeGrafter"/>
</dbReference>
<dbReference type="CDD" id="cd05941">
    <property type="entry name" value="MCS"/>
    <property type="match status" value="1"/>
</dbReference>
<comment type="similarity">
    <text evidence="1">Belongs to the ATP-dependent AMP-binding enzyme family.</text>
</comment>
<dbReference type="PANTHER" id="PTHR43201:SF8">
    <property type="entry name" value="ACYL-COA SYNTHETASE FAMILY MEMBER 3"/>
    <property type="match status" value="1"/>
</dbReference>
<dbReference type="EMBL" id="OD565542">
    <property type="protein sequence ID" value="CAD7442047.1"/>
    <property type="molecule type" value="Genomic_DNA"/>
</dbReference>
<accession>A0A7R9I1H8</accession>
<dbReference type="Gene3D" id="3.40.50.12780">
    <property type="entry name" value="N-terminal domain of ligase-like"/>
    <property type="match status" value="1"/>
</dbReference>